<reference evidence="4 5" key="1">
    <citation type="submission" date="2016-10" db="EMBL/GenBank/DDBJ databases">
        <authorList>
            <person name="de Groot N.N."/>
        </authorList>
    </citation>
    <scope>NUCLEOTIDE SEQUENCE [LARGE SCALE GENOMIC DNA]</scope>
    <source>
        <strain evidence="4 5">GAS232</strain>
    </source>
</reference>
<sequence>MKKLPLLSLGLVALTLTGCRVGPTYQKPVSMAPPAFKEVPPASFGEAEGWKTAQPSDAQLRGDWWAMFGDGQLDALEAKVDSANQSLKAAEANYRAAQAYVSYYRANRAPTVGVAPFLGATRQSTNQPYFNQSSSLAGANGVGDLSLPFSLNYEVDLWGRIRRSIESAGDQAQATAADQENLRLSLHAELAQDYMDLRAADAQQKLLSETVQAFQQALQLTQDRYDGGAAPLSDVSQARTQLQTAQVQETDVEVQRTRLEHAIAVLTGQPPANLTIPRTPLTIAPPVLPVVPGMVPSQLLERRPDIAAAERRTASANEQIGIAQAAFYPTLSISAVAGFMGTSAVNWFTWPSRFFSVGPTFSQTLYDHGRRRSLTDVARAQYDNTVADYQQTTLTAFAQVEDNLAALRELQKEAVQQHAATASAQQSLDLFNVRYEGGVDTYLQVITWQTALLQNQRNDIDLQRRQLGATVLLVKALGGGWNTSQLPKP</sequence>
<dbReference type="AlphaFoldDB" id="A0A1G7FSP9"/>
<evidence type="ECO:0000313" key="5">
    <source>
        <dbReference type="Proteomes" id="UP000182427"/>
    </source>
</evidence>
<comment type="similarity">
    <text evidence="1 2">Belongs to the outer membrane factor (OMF) (TC 1.B.17) family.</text>
</comment>
<evidence type="ECO:0000313" key="4">
    <source>
        <dbReference type="EMBL" id="SDE78904.1"/>
    </source>
</evidence>
<keyword evidence="2" id="KW-0812">Transmembrane</keyword>
<comment type="subcellular location">
    <subcellularLocation>
        <location evidence="2">Cell membrane</location>
        <topology evidence="2">Lipid-anchor</topology>
    </subcellularLocation>
</comment>
<dbReference type="Pfam" id="PF02321">
    <property type="entry name" value="OEP"/>
    <property type="match status" value="2"/>
</dbReference>
<dbReference type="Proteomes" id="UP000182427">
    <property type="component" value="Chromosome I"/>
</dbReference>
<keyword evidence="5" id="KW-1185">Reference proteome</keyword>
<protein>
    <submittedName>
        <fullName evidence="4">Efflux transporter, outer membrane factor (OMF) lipoprotein, NodT family</fullName>
    </submittedName>
</protein>
<accession>A0A1G7FSP9</accession>
<dbReference type="NCBIfam" id="TIGR01845">
    <property type="entry name" value="outer_NodT"/>
    <property type="match status" value="1"/>
</dbReference>
<keyword evidence="3" id="KW-0175">Coiled coil</keyword>
<keyword evidence="2" id="KW-1134">Transmembrane beta strand</keyword>
<evidence type="ECO:0000256" key="1">
    <source>
        <dbReference type="ARBA" id="ARBA00007613"/>
    </source>
</evidence>
<dbReference type="SUPFAM" id="SSF56954">
    <property type="entry name" value="Outer membrane efflux proteins (OEP)"/>
    <property type="match status" value="1"/>
</dbReference>
<dbReference type="Gene3D" id="1.20.1600.10">
    <property type="entry name" value="Outer membrane efflux proteins (OEP)"/>
    <property type="match status" value="1"/>
</dbReference>
<keyword evidence="2" id="KW-0564">Palmitate</keyword>
<name>A0A1G7FSP9_9BACT</name>
<dbReference type="Gene3D" id="2.20.200.10">
    <property type="entry name" value="Outer membrane efflux proteins (OEP)"/>
    <property type="match status" value="1"/>
</dbReference>
<keyword evidence="2" id="KW-0472">Membrane</keyword>
<dbReference type="OrthoDB" id="9770517at2"/>
<dbReference type="PANTHER" id="PTHR30203:SF33">
    <property type="entry name" value="BLR4455 PROTEIN"/>
    <property type="match status" value="1"/>
</dbReference>
<dbReference type="InterPro" id="IPR010131">
    <property type="entry name" value="MdtP/NodT-like"/>
</dbReference>
<dbReference type="GO" id="GO:0015562">
    <property type="term" value="F:efflux transmembrane transporter activity"/>
    <property type="evidence" value="ECO:0007669"/>
    <property type="project" value="InterPro"/>
</dbReference>
<feature type="coiled-coil region" evidence="3">
    <location>
        <begin position="73"/>
        <end position="100"/>
    </location>
</feature>
<organism evidence="4 5">
    <name type="scientific">Terriglobus roseus</name>
    <dbReference type="NCBI Taxonomy" id="392734"/>
    <lineage>
        <taxon>Bacteria</taxon>
        <taxon>Pseudomonadati</taxon>
        <taxon>Acidobacteriota</taxon>
        <taxon>Terriglobia</taxon>
        <taxon>Terriglobales</taxon>
        <taxon>Acidobacteriaceae</taxon>
        <taxon>Terriglobus</taxon>
    </lineage>
</organism>
<gene>
    <name evidence="4" type="ORF">SAMN05444167_0437</name>
</gene>
<proteinExistence type="inferred from homology"/>
<evidence type="ECO:0000256" key="3">
    <source>
        <dbReference type="SAM" id="Coils"/>
    </source>
</evidence>
<dbReference type="RefSeq" id="WP_083343701.1">
    <property type="nucleotide sequence ID" value="NZ_LT629690.1"/>
</dbReference>
<dbReference type="PANTHER" id="PTHR30203">
    <property type="entry name" value="OUTER MEMBRANE CATION EFFLUX PROTEIN"/>
    <property type="match status" value="1"/>
</dbReference>
<dbReference type="EMBL" id="LT629690">
    <property type="protein sequence ID" value="SDE78904.1"/>
    <property type="molecule type" value="Genomic_DNA"/>
</dbReference>
<dbReference type="GO" id="GO:0005886">
    <property type="term" value="C:plasma membrane"/>
    <property type="evidence" value="ECO:0007669"/>
    <property type="project" value="UniProtKB-SubCell"/>
</dbReference>
<dbReference type="InterPro" id="IPR003423">
    <property type="entry name" value="OMP_efflux"/>
</dbReference>
<evidence type="ECO:0000256" key="2">
    <source>
        <dbReference type="RuleBase" id="RU362097"/>
    </source>
</evidence>
<dbReference type="PROSITE" id="PS51257">
    <property type="entry name" value="PROKAR_LIPOPROTEIN"/>
    <property type="match status" value="1"/>
</dbReference>
<keyword evidence="2 4" id="KW-0449">Lipoprotein</keyword>